<dbReference type="SUPFAM" id="SSF54285">
    <property type="entry name" value="MoaD/ThiS"/>
    <property type="match status" value="1"/>
</dbReference>
<evidence type="ECO:0000313" key="2">
    <source>
        <dbReference type="Proteomes" id="UP000325292"/>
    </source>
</evidence>
<evidence type="ECO:0000313" key="1">
    <source>
        <dbReference type="EMBL" id="AUW93359.1"/>
    </source>
</evidence>
<evidence type="ECO:0008006" key="3">
    <source>
        <dbReference type="Google" id="ProtNLM"/>
    </source>
</evidence>
<gene>
    <name evidence="1" type="ORF">BXT84_04815</name>
</gene>
<proteinExistence type="predicted"/>
<dbReference type="Gene3D" id="3.10.20.30">
    <property type="match status" value="1"/>
</dbReference>
<dbReference type="RefSeq" id="WP_103375103.1">
    <property type="nucleotide sequence ID" value="NZ_CP133983.1"/>
</dbReference>
<name>A0ABN5GYY4_9FIRM</name>
<protein>
    <recommendedName>
        <fullName evidence="3">Thiamine biosynthesis protein ThiS</fullName>
    </recommendedName>
</protein>
<dbReference type="Pfam" id="PF02597">
    <property type="entry name" value="ThiS"/>
    <property type="match status" value="1"/>
</dbReference>
<organism evidence="1 2">
    <name type="scientific">Sulfobacillus thermotolerans</name>
    <dbReference type="NCBI Taxonomy" id="338644"/>
    <lineage>
        <taxon>Bacteria</taxon>
        <taxon>Bacillati</taxon>
        <taxon>Bacillota</taxon>
        <taxon>Clostridia</taxon>
        <taxon>Eubacteriales</taxon>
        <taxon>Clostridiales Family XVII. Incertae Sedis</taxon>
        <taxon>Sulfobacillus</taxon>
    </lineage>
</organism>
<dbReference type="CDD" id="cd00565">
    <property type="entry name" value="Ubl_ThiS"/>
    <property type="match status" value="1"/>
</dbReference>
<accession>A0ABN5GYY4</accession>
<dbReference type="InterPro" id="IPR003749">
    <property type="entry name" value="ThiS/MoaD-like"/>
</dbReference>
<dbReference type="EMBL" id="CP019454">
    <property type="protein sequence ID" value="AUW93359.1"/>
    <property type="molecule type" value="Genomic_DNA"/>
</dbReference>
<reference evidence="1 2" key="1">
    <citation type="journal article" date="2019" name="Sci. Rep.">
        <title>Sulfobacillus thermotolerans: new insights into resistance and metabolic capacities of acidophilic chemolithotrophs.</title>
        <authorList>
            <person name="Panyushkina A.E."/>
            <person name="Babenko V.V."/>
            <person name="Nikitina A.S."/>
            <person name="Selezneva O.V."/>
            <person name="Tsaplina I.A."/>
            <person name="Letarova M.A."/>
            <person name="Kostryukova E.S."/>
            <person name="Letarov A.V."/>
        </authorList>
    </citation>
    <scope>NUCLEOTIDE SEQUENCE [LARGE SCALE GENOMIC DNA]</scope>
    <source>
        <strain evidence="1 2">Kr1</strain>
    </source>
</reference>
<dbReference type="Proteomes" id="UP000325292">
    <property type="component" value="Chromosome"/>
</dbReference>
<sequence length="69" mass="7807">MTLILNGKEFQTRVRTLDQLLAELALSGDMVVVLWFGEIIPSTRRSHHPLQDGDHIQIAAFYGQCVNLE</sequence>
<keyword evidence="2" id="KW-1185">Reference proteome</keyword>
<dbReference type="InterPro" id="IPR016155">
    <property type="entry name" value="Mopterin_synth/thiamin_S_b"/>
</dbReference>
<dbReference type="InterPro" id="IPR012675">
    <property type="entry name" value="Beta-grasp_dom_sf"/>
</dbReference>